<dbReference type="Proteomes" id="UP000275846">
    <property type="component" value="Unassembled WGS sequence"/>
</dbReference>
<evidence type="ECO:0000313" key="3">
    <source>
        <dbReference type="WBParaSite" id="SSLN_0001084801-mRNA-1"/>
    </source>
</evidence>
<evidence type="ECO:0000313" key="2">
    <source>
        <dbReference type="Proteomes" id="UP000275846"/>
    </source>
</evidence>
<evidence type="ECO:0000313" key="1">
    <source>
        <dbReference type="EMBL" id="VDL96827.1"/>
    </source>
</evidence>
<keyword evidence="2" id="KW-1185">Reference proteome</keyword>
<dbReference type="WBParaSite" id="SSLN_0001084801-mRNA-1">
    <property type="protein sequence ID" value="SSLN_0001084801-mRNA-1"/>
    <property type="gene ID" value="SSLN_0001084801"/>
</dbReference>
<sequence length="60" mass="6503">MPKYIGRNNCKNTKLLAYTAHKSDAFCLATADGTANAILTSDDAQLWVTLQAVDPVFSDI</sequence>
<proteinExistence type="predicted"/>
<gene>
    <name evidence="1" type="ORF">SSLN_LOCUS10442</name>
</gene>
<reference evidence="3" key="1">
    <citation type="submission" date="2016-06" db="UniProtKB">
        <authorList>
            <consortium name="WormBaseParasite"/>
        </authorList>
    </citation>
    <scope>IDENTIFICATION</scope>
</reference>
<protein>
    <submittedName>
        <fullName evidence="3">6-phosphogluconolactonase</fullName>
    </submittedName>
</protein>
<accession>A0A183T1U5</accession>
<reference evidence="1 2" key="2">
    <citation type="submission" date="2018-11" db="EMBL/GenBank/DDBJ databases">
        <authorList>
            <consortium name="Pathogen Informatics"/>
        </authorList>
    </citation>
    <scope>NUCLEOTIDE SEQUENCE [LARGE SCALE GENOMIC DNA]</scope>
    <source>
        <strain evidence="1 2">NST_G2</strain>
    </source>
</reference>
<dbReference type="AlphaFoldDB" id="A0A183T1U5"/>
<name>A0A183T1U5_SCHSO</name>
<dbReference type="EMBL" id="UYSU01035883">
    <property type="protein sequence ID" value="VDL96827.1"/>
    <property type="molecule type" value="Genomic_DNA"/>
</dbReference>
<organism evidence="3">
    <name type="scientific">Schistocephalus solidus</name>
    <name type="common">Tapeworm</name>
    <dbReference type="NCBI Taxonomy" id="70667"/>
    <lineage>
        <taxon>Eukaryota</taxon>
        <taxon>Metazoa</taxon>
        <taxon>Spiralia</taxon>
        <taxon>Lophotrochozoa</taxon>
        <taxon>Platyhelminthes</taxon>
        <taxon>Cestoda</taxon>
        <taxon>Eucestoda</taxon>
        <taxon>Diphyllobothriidea</taxon>
        <taxon>Diphyllobothriidae</taxon>
        <taxon>Schistocephalus</taxon>
    </lineage>
</organism>